<accession>A0A830EXF6</accession>
<reference evidence="1" key="1">
    <citation type="journal article" date="2014" name="Int. J. Syst. Evol. Microbiol.">
        <title>Complete genome sequence of Corynebacterium casei LMG S-19264T (=DSM 44701T), isolated from a smear-ripened cheese.</title>
        <authorList>
            <consortium name="US DOE Joint Genome Institute (JGI-PGF)"/>
            <person name="Walter F."/>
            <person name="Albersmeier A."/>
            <person name="Kalinowski J."/>
            <person name="Ruckert C."/>
        </authorList>
    </citation>
    <scope>NUCLEOTIDE SEQUENCE</scope>
    <source>
        <strain evidence="1">JCM 19018</strain>
    </source>
</reference>
<dbReference type="RefSeq" id="WP_229775415.1">
    <property type="nucleotide sequence ID" value="NZ_BMPD01000012.1"/>
</dbReference>
<evidence type="ECO:0000313" key="1">
    <source>
        <dbReference type="EMBL" id="GGK84584.1"/>
    </source>
</evidence>
<dbReference type="EMBL" id="BMPD01000012">
    <property type="protein sequence ID" value="GGK84584.1"/>
    <property type="molecule type" value="Genomic_DNA"/>
</dbReference>
<reference evidence="1" key="2">
    <citation type="submission" date="2020-09" db="EMBL/GenBank/DDBJ databases">
        <authorList>
            <person name="Sun Q."/>
            <person name="Ohkuma M."/>
        </authorList>
    </citation>
    <scope>NUCLEOTIDE SEQUENCE</scope>
    <source>
        <strain evidence="1">JCM 19018</strain>
    </source>
</reference>
<protein>
    <submittedName>
        <fullName evidence="1">Uncharacterized protein</fullName>
    </submittedName>
</protein>
<dbReference type="Proteomes" id="UP000614221">
    <property type="component" value="Unassembled WGS sequence"/>
</dbReference>
<gene>
    <name evidence="1" type="ORF">GCM10009067_40960</name>
</gene>
<comment type="caution">
    <text evidence="1">The sequence shown here is derived from an EMBL/GenBank/DDBJ whole genome shotgun (WGS) entry which is preliminary data.</text>
</comment>
<organism evidence="1 2">
    <name type="scientific">Haloarcula sebkhae</name>
    <dbReference type="NCBI Taxonomy" id="932660"/>
    <lineage>
        <taxon>Archaea</taxon>
        <taxon>Methanobacteriati</taxon>
        <taxon>Methanobacteriota</taxon>
        <taxon>Stenosarchaea group</taxon>
        <taxon>Halobacteria</taxon>
        <taxon>Halobacteriales</taxon>
        <taxon>Haloarculaceae</taxon>
        <taxon>Haloarcula</taxon>
    </lineage>
</organism>
<dbReference type="AlphaFoldDB" id="A0A830EXF6"/>
<evidence type="ECO:0000313" key="2">
    <source>
        <dbReference type="Proteomes" id="UP000614221"/>
    </source>
</evidence>
<proteinExistence type="predicted"/>
<name>A0A830EXF6_9EURY</name>
<sequence>MRDVQRFTIVDGDAHKDCVDIDNCSEHGLVNFRPGKPHILTVAKQKMKASVHNADSADTAVR</sequence>